<protein>
    <recommendedName>
        <fullName evidence="4">Flagellar hook-length control protein FliK</fullName>
    </recommendedName>
</protein>
<evidence type="ECO:0000313" key="2">
    <source>
        <dbReference type="EMBL" id="MBD7987310.1"/>
    </source>
</evidence>
<dbReference type="RefSeq" id="WP_191728575.1">
    <property type="nucleotide sequence ID" value="NZ_JACSQJ010000002.1"/>
</dbReference>
<comment type="caution">
    <text evidence="2">The sequence shown here is derived from an EMBL/GenBank/DDBJ whole genome shotgun (WGS) entry which is preliminary data.</text>
</comment>
<feature type="region of interest" description="Disordered" evidence="1">
    <location>
        <begin position="1"/>
        <end position="100"/>
    </location>
</feature>
<reference evidence="2 3" key="1">
    <citation type="submission" date="2020-08" db="EMBL/GenBank/DDBJ databases">
        <title>A Genomic Blueprint of the Chicken Gut Microbiome.</title>
        <authorList>
            <person name="Gilroy R."/>
            <person name="Ravi A."/>
            <person name="Getino M."/>
            <person name="Pursley I."/>
            <person name="Horton D.L."/>
            <person name="Alikhan N.-F."/>
            <person name="Baker D."/>
            <person name="Gharbi K."/>
            <person name="Hall N."/>
            <person name="Watson M."/>
            <person name="Adriaenssens E.M."/>
            <person name="Foster-Nyarko E."/>
            <person name="Jarju S."/>
            <person name="Secka A."/>
            <person name="Antonio M."/>
            <person name="Oren A."/>
            <person name="Chaudhuri R."/>
            <person name="La Ragione R.M."/>
            <person name="Hildebrand F."/>
            <person name="Pallen M.J."/>
        </authorList>
    </citation>
    <scope>NUCLEOTIDE SEQUENCE [LARGE SCALE GENOMIC DNA]</scope>
    <source>
        <strain evidence="2 3">Sa2BVA3</strain>
    </source>
</reference>
<evidence type="ECO:0000313" key="3">
    <source>
        <dbReference type="Proteomes" id="UP000647183"/>
    </source>
</evidence>
<gene>
    <name evidence="2" type="ORF">H9645_04640</name>
</gene>
<name>A0ABR8UH17_9GAMM</name>
<sequence>MSIERTQSSASEAARAREGTGEARERTPADPAQADRFRSALDGARQGVQQQSQQGQAAAGEPASDEAGLARTATSDAVHAARDGEREHGGHGQDGGDGEAKLLDPALLWQAQHALRGGGDAAPAMPAPTGASTAVAELIERHVRKLAAGGSATGADGDGRVLLRMSDATLPGTDLLLSREGDGWVLRADVRSRDSYDAIREAAPELARRFAERNLGALRVDPHFNG</sequence>
<accession>A0ABR8UH17</accession>
<dbReference type="Proteomes" id="UP000647183">
    <property type="component" value="Unassembled WGS sequence"/>
</dbReference>
<dbReference type="EMBL" id="JACSQJ010000002">
    <property type="protein sequence ID" value="MBD7987310.1"/>
    <property type="molecule type" value="Genomic_DNA"/>
</dbReference>
<feature type="compositionally biased region" description="Basic and acidic residues" evidence="1">
    <location>
        <begin position="14"/>
        <end position="39"/>
    </location>
</feature>
<keyword evidence="3" id="KW-1185">Reference proteome</keyword>
<feature type="compositionally biased region" description="Low complexity" evidence="1">
    <location>
        <begin position="43"/>
        <end position="60"/>
    </location>
</feature>
<feature type="compositionally biased region" description="Basic and acidic residues" evidence="1">
    <location>
        <begin position="79"/>
        <end position="91"/>
    </location>
</feature>
<feature type="compositionally biased region" description="Low complexity" evidence="1">
    <location>
        <begin position="1"/>
        <end position="13"/>
    </location>
</feature>
<organism evidence="2 3">
    <name type="scientific">Luteimonas colneyensis</name>
    <dbReference type="NCBI Taxonomy" id="2762230"/>
    <lineage>
        <taxon>Bacteria</taxon>
        <taxon>Pseudomonadati</taxon>
        <taxon>Pseudomonadota</taxon>
        <taxon>Gammaproteobacteria</taxon>
        <taxon>Lysobacterales</taxon>
        <taxon>Lysobacteraceae</taxon>
        <taxon>Luteimonas</taxon>
    </lineage>
</organism>
<proteinExistence type="predicted"/>
<evidence type="ECO:0000256" key="1">
    <source>
        <dbReference type="SAM" id="MobiDB-lite"/>
    </source>
</evidence>
<evidence type="ECO:0008006" key="4">
    <source>
        <dbReference type="Google" id="ProtNLM"/>
    </source>
</evidence>